<dbReference type="GO" id="GO:0005975">
    <property type="term" value="P:carbohydrate metabolic process"/>
    <property type="evidence" value="ECO:0007669"/>
    <property type="project" value="InterPro"/>
</dbReference>
<organism evidence="3">
    <name type="scientific">viral metagenome</name>
    <dbReference type="NCBI Taxonomy" id="1070528"/>
    <lineage>
        <taxon>unclassified sequences</taxon>
        <taxon>metagenomes</taxon>
        <taxon>organismal metagenomes</taxon>
    </lineage>
</organism>
<evidence type="ECO:0000256" key="1">
    <source>
        <dbReference type="ARBA" id="ARBA00022676"/>
    </source>
</evidence>
<evidence type="ECO:0000256" key="2">
    <source>
        <dbReference type="ARBA" id="ARBA00022679"/>
    </source>
</evidence>
<dbReference type="PANTHER" id="PTHR11927">
    <property type="entry name" value="GALACTOSIDE 2-L-FUCOSYLTRANSFERASE"/>
    <property type="match status" value="1"/>
</dbReference>
<accession>A0A6C0CTD4</accession>
<dbReference type="GO" id="GO:0016020">
    <property type="term" value="C:membrane"/>
    <property type="evidence" value="ECO:0007669"/>
    <property type="project" value="InterPro"/>
</dbReference>
<protein>
    <recommendedName>
        <fullName evidence="4">Glycosyltransferase</fullName>
    </recommendedName>
</protein>
<dbReference type="GO" id="GO:0008107">
    <property type="term" value="F:galactoside 2-alpha-L-fucosyltransferase activity"/>
    <property type="evidence" value="ECO:0007669"/>
    <property type="project" value="InterPro"/>
</dbReference>
<sequence length="282" mass="34237">MIGVIIGPTGVCNRIFQMIFVYAIARKYETMFRFENWQIQSHHSYQTYDWLVKRFMQTPWYHMDPISYEIEYKEPHDKFLTYLDVDKELPDFKNKSIVISYGFFQNEKYFKDYRMDILELLKEPEYITFYLEQTYLRILSFIKKSYFLHVRLGDYLTNQKHFIRLNKYYETCLKEIGEKDPQSNIVLFSNEPNKIGHIYPDLIEQLHQYHFNFITLNEQDEIACFYLMQRCRKGGICSNSTFGWWAGWLNSNAEKLIYMPSKWINMEIENDIYPEGTHIVEV</sequence>
<name>A0A6C0CTD4_9ZZZZ</name>
<evidence type="ECO:0000313" key="3">
    <source>
        <dbReference type="EMBL" id="QHT06974.1"/>
    </source>
</evidence>
<evidence type="ECO:0008006" key="4">
    <source>
        <dbReference type="Google" id="ProtNLM"/>
    </source>
</evidence>
<dbReference type="Pfam" id="PF01531">
    <property type="entry name" value="Glyco_transf_11"/>
    <property type="match status" value="1"/>
</dbReference>
<dbReference type="PANTHER" id="PTHR11927:SF9">
    <property type="entry name" value="L-FUCOSYLTRANSFERASE"/>
    <property type="match status" value="1"/>
</dbReference>
<keyword evidence="2" id="KW-0808">Transferase</keyword>
<proteinExistence type="predicted"/>
<dbReference type="EMBL" id="MN739479">
    <property type="protein sequence ID" value="QHT06974.1"/>
    <property type="molecule type" value="Genomic_DNA"/>
</dbReference>
<dbReference type="CDD" id="cd11301">
    <property type="entry name" value="Fut1_Fut2_like"/>
    <property type="match status" value="1"/>
</dbReference>
<dbReference type="AlphaFoldDB" id="A0A6C0CTD4"/>
<dbReference type="InterPro" id="IPR002516">
    <property type="entry name" value="Glyco_trans_11"/>
</dbReference>
<reference evidence="3" key="1">
    <citation type="journal article" date="2020" name="Nature">
        <title>Giant virus diversity and host interactions through global metagenomics.</title>
        <authorList>
            <person name="Schulz F."/>
            <person name="Roux S."/>
            <person name="Paez-Espino D."/>
            <person name="Jungbluth S."/>
            <person name="Walsh D.A."/>
            <person name="Denef V.J."/>
            <person name="McMahon K.D."/>
            <person name="Konstantinidis K.T."/>
            <person name="Eloe-Fadrosh E.A."/>
            <person name="Kyrpides N.C."/>
            <person name="Woyke T."/>
        </authorList>
    </citation>
    <scope>NUCLEOTIDE SEQUENCE</scope>
    <source>
        <strain evidence="3">GVMAG-M-3300021962-46</strain>
    </source>
</reference>
<keyword evidence="1" id="KW-0328">Glycosyltransferase</keyword>